<evidence type="ECO:0000313" key="4">
    <source>
        <dbReference type="Proteomes" id="UP001236014"/>
    </source>
</evidence>
<dbReference type="AlphaFoldDB" id="A0A9Y2MVK6"/>
<name>A0A9Y2MVK6_9PSEU</name>
<dbReference type="InterPro" id="IPR006680">
    <property type="entry name" value="Amidohydro-rel"/>
</dbReference>
<dbReference type="InterPro" id="IPR052350">
    <property type="entry name" value="Metallo-dep_Lactonases"/>
</dbReference>
<organism evidence="3 4">
    <name type="scientific">Amycolatopsis carbonis</name>
    <dbReference type="NCBI Taxonomy" id="715471"/>
    <lineage>
        <taxon>Bacteria</taxon>
        <taxon>Bacillati</taxon>
        <taxon>Actinomycetota</taxon>
        <taxon>Actinomycetes</taxon>
        <taxon>Pseudonocardiales</taxon>
        <taxon>Pseudonocardiaceae</taxon>
        <taxon>Amycolatopsis</taxon>
    </lineage>
</organism>
<evidence type="ECO:0000313" key="3">
    <source>
        <dbReference type="EMBL" id="WIX78893.1"/>
    </source>
</evidence>
<proteinExistence type="inferred from homology"/>
<gene>
    <name evidence="3" type="ORF">QRX50_47475</name>
</gene>
<dbReference type="Gene3D" id="3.20.20.140">
    <property type="entry name" value="Metal-dependent hydrolases"/>
    <property type="match status" value="1"/>
</dbReference>
<dbReference type="InterPro" id="IPR032466">
    <property type="entry name" value="Metal_Hydrolase"/>
</dbReference>
<dbReference type="PANTHER" id="PTHR43569">
    <property type="entry name" value="AMIDOHYDROLASE"/>
    <property type="match status" value="1"/>
</dbReference>
<dbReference type="RefSeq" id="WP_285969594.1">
    <property type="nucleotide sequence ID" value="NZ_CP127294.1"/>
</dbReference>
<sequence length="276" mass="29991">MIDAHHHLWDPTRRDYPWLAGAALDPIRRPYTVDDLRAVTHAAGVHATVLVQTLSDQGETEEFLATAAAEPVIAGVVGWVDLTAPDVADRLARLKELGPLVGIRHQVENEPDPEWLLRPDVLRGLAAVGAAGLVYDLLVAPTQVAAARKVAEQLPELRLVLDHAAKPAIAAGEWQPWADGIASLGARDNVACKLSGLVTEADWQQWQIGHLRRYADHVFTSFGADRVLFGSDWPVCELAAAYEVVLDAAVSLTGPLTDPERLDVFEYTAKRVYGLG</sequence>
<protein>
    <submittedName>
        <fullName evidence="3">Amidohydrolase family protein</fullName>
    </submittedName>
</protein>
<dbReference type="KEGG" id="acab:QRX50_47475"/>
<dbReference type="Pfam" id="PF04909">
    <property type="entry name" value="Amidohydro_2"/>
    <property type="match status" value="1"/>
</dbReference>
<dbReference type="SUPFAM" id="SSF51556">
    <property type="entry name" value="Metallo-dependent hydrolases"/>
    <property type="match status" value="1"/>
</dbReference>
<feature type="domain" description="Amidohydrolase-related" evidence="2">
    <location>
        <begin position="2"/>
        <end position="275"/>
    </location>
</feature>
<dbReference type="PANTHER" id="PTHR43569:SF2">
    <property type="entry name" value="AMIDOHYDROLASE-RELATED DOMAIN-CONTAINING PROTEIN"/>
    <property type="match status" value="1"/>
</dbReference>
<keyword evidence="4" id="KW-1185">Reference proteome</keyword>
<dbReference type="EMBL" id="CP127294">
    <property type="protein sequence ID" value="WIX78893.1"/>
    <property type="molecule type" value="Genomic_DNA"/>
</dbReference>
<reference evidence="3 4" key="1">
    <citation type="submission" date="2023-06" db="EMBL/GenBank/DDBJ databases">
        <authorList>
            <person name="Oyuntsetseg B."/>
            <person name="Kim S.B."/>
        </authorList>
    </citation>
    <scope>NUCLEOTIDE SEQUENCE [LARGE SCALE GENOMIC DNA]</scope>
    <source>
        <strain evidence="3 4">2-15</strain>
    </source>
</reference>
<accession>A0A9Y2MVK6</accession>
<evidence type="ECO:0000256" key="1">
    <source>
        <dbReference type="ARBA" id="ARBA00038310"/>
    </source>
</evidence>
<comment type="similarity">
    <text evidence="1">Belongs to the metallo-dependent hydrolases superfamily.</text>
</comment>
<evidence type="ECO:0000259" key="2">
    <source>
        <dbReference type="Pfam" id="PF04909"/>
    </source>
</evidence>
<dbReference type="GO" id="GO:0016787">
    <property type="term" value="F:hydrolase activity"/>
    <property type="evidence" value="ECO:0007669"/>
    <property type="project" value="InterPro"/>
</dbReference>
<dbReference type="Proteomes" id="UP001236014">
    <property type="component" value="Chromosome"/>
</dbReference>